<dbReference type="EMBL" id="JAWDGP010001077">
    <property type="protein sequence ID" value="KAK3795189.1"/>
    <property type="molecule type" value="Genomic_DNA"/>
</dbReference>
<keyword evidence="3" id="KW-1185">Reference proteome</keyword>
<comment type="caution">
    <text evidence="2">The sequence shown here is derived from an EMBL/GenBank/DDBJ whole genome shotgun (WGS) entry which is preliminary data.</text>
</comment>
<reference evidence="2" key="1">
    <citation type="journal article" date="2023" name="G3 (Bethesda)">
        <title>A reference genome for the long-term kleptoplast-retaining sea slug Elysia crispata morphotype clarki.</title>
        <authorList>
            <person name="Eastman K.E."/>
            <person name="Pendleton A.L."/>
            <person name="Shaikh M.A."/>
            <person name="Suttiyut T."/>
            <person name="Ogas R."/>
            <person name="Tomko P."/>
            <person name="Gavelis G."/>
            <person name="Widhalm J.R."/>
            <person name="Wisecaver J.H."/>
        </authorList>
    </citation>
    <scope>NUCLEOTIDE SEQUENCE</scope>
    <source>
        <strain evidence="2">ECLA1</strain>
    </source>
</reference>
<evidence type="ECO:0000313" key="2">
    <source>
        <dbReference type="EMBL" id="KAK3795189.1"/>
    </source>
</evidence>
<evidence type="ECO:0000256" key="1">
    <source>
        <dbReference type="SAM" id="MobiDB-lite"/>
    </source>
</evidence>
<accession>A0AAE1AWB8</accession>
<gene>
    <name evidence="2" type="ORF">RRG08_056252</name>
</gene>
<protein>
    <submittedName>
        <fullName evidence="2">Uncharacterized protein</fullName>
    </submittedName>
</protein>
<proteinExistence type="predicted"/>
<feature type="region of interest" description="Disordered" evidence="1">
    <location>
        <begin position="46"/>
        <end position="68"/>
    </location>
</feature>
<sequence length="68" mass="7899">MRKRKRQFGKVCCHGFAGCDCRGFCSATSKDKSTRKQERLIPVRVKTTANDENRKDHKSHNNCCNWQP</sequence>
<dbReference type="Proteomes" id="UP001283361">
    <property type="component" value="Unassembled WGS sequence"/>
</dbReference>
<dbReference type="AlphaFoldDB" id="A0AAE1AWB8"/>
<evidence type="ECO:0000313" key="3">
    <source>
        <dbReference type="Proteomes" id="UP001283361"/>
    </source>
</evidence>
<organism evidence="2 3">
    <name type="scientific">Elysia crispata</name>
    <name type="common">lettuce slug</name>
    <dbReference type="NCBI Taxonomy" id="231223"/>
    <lineage>
        <taxon>Eukaryota</taxon>
        <taxon>Metazoa</taxon>
        <taxon>Spiralia</taxon>
        <taxon>Lophotrochozoa</taxon>
        <taxon>Mollusca</taxon>
        <taxon>Gastropoda</taxon>
        <taxon>Heterobranchia</taxon>
        <taxon>Euthyneura</taxon>
        <taxon>Panpulmonata</taxon>
        <taxon>Sacoglossa</taxon>
        <taxon>Placobranchoidea</taxon>
        <taxon>Plakobranchidae</taxon>
        <taxon>Elysia</taxon>
    </lineage>
</organism>
<name>A0AAE1AWB8_9GAST</name>